<dbReference type="Pfam" id="PF13374">
    <property type="entry name" value="TPR_10"/>
    <property type="match status" value="1"/>
</dbReference>
<comment type="pathway">
    <text evidence="1">Protein modification; protein glycosylation.</text>
</comment>
<sequence>MKKQKHRPVRKARPAPVPAAPVPAASVPAPAPGHADTAFQAAFAAHREGRLDAAEAGYRTVLGTVAGHPHALNNLAILLKATRRHAESEALYRQGIAADPEATHLRSNLGCLYAELGRDAEAADTLRRALALRPDYPDALFNLGNVLRALGRRDEAMAAYARALLIRPDMAEALANKGDLHKERAELGTAIELFMAALKRRPDLAAPYNNLGEALKEQGRLDEAIVVLQKGVEQHPAEVPMHSNLLFALNYMPNLPPDLIARTHRHWGERHADPLPPITPAVPQDPDPDRRLRVGYLSPDFCTHSCAYFSEPLIRAHDRAAVEVFCYHSSRRRDVTTRRFQELADHWRDVAGMEDAAVAALIARDRIDILVDLAGHTCDGRLLVLARRPAPVQATWLGYPNSTGMRAVDFRLTDAVADPPGAHDRWYTERLVRLPQGFLAFQPVIAAEALETPPSAAAGHVTFGSFNNTSKVTPEVVRVWAAILHRVPGARLLLKSRQLGDTFTRDRLAARFAAHGIGPDRLELLARIDPVANHLRAYDRIDIGLDPFPYNGTTTTCEALWMGVPVVTLAGVGHVARVGASLLTQCGLPGLIATDEAGYVETAAALAGDPARLAGLRRGMRARLAASPLTDYTGFARRMEAAYRAMWRDRLGRGG</sequence>
<keyword evidence="6" id="KW-0677">Repeat</keyword>
<evidence type="ECO:0000256" key="4">
    <source>
        <dbReference type="ARBA" id="ARBA00022676"/>
    </source>
</evidence>
<dbReference type="SUPFAM" id="SSF53756">
    <property type="entry name" value="UDP-Glycosyltransferase/glycogen phosphorylase"/>
    <property type="match status" value="1"/>
</dbReference>
<dbReference type="PANTHER" id="PTHR44835:SF1">
    <property type="entry name" value="PROTEIN O-GLCNAC TRANSFERASE"/>
    <property type="match status" value="1"/>
</dbReference>
<dbReference type="PANTHER" id="PTHR44835">
    <property type="entry name" value="UDP-N-ACETYLGLUCOSAMINE--PEPTIDE N-ACETYLGLUCOSAMINYLTRANSFERASE SPINDLY-RELATED"/>
    <property type="match status" value="1"/>
</dbReference>
<feature type="repeat" description="TPR" evidence="8">
    <location>
        <begin position="171"/>
        <end position="204"/>
    </location>
</feature>
<keyword evidence="7 8" id="KW-0802">TPR repeat</keyword>
<feature type="domain" description="O-GlcNAc transferase C-terminal" evidence="10">
    <location>
        <begin position="288"/>
        <end position="439"/>
    </location>
</feature>
<dbReference type="PROSITE" id="PS50293">
    <property type="entry name" value="TPR_REGION"/>
    <property type="match status" value="1"/>
</dbReference>
<evidence type="ECO:0000256" key="1">
    <source>
        <dbReference type="ARBA" id="ARBA00004922"/>
    </source>
</evidence>
<evidence type="ECO:0000256" key="9">
    <source>
        <dbReference type="SAM" id="MobiDB-lite"/>
    </source>
</evidence>
<feature type="repeat" description="TPR" evidence="8">
    <location>
        <begin position="205"/>
        <end position="238"/>
    </location>
</feature>
<dbReference type="Proteomes" id="UP000584642">
    <property type="component" value="Unassembled WGS sequence"/>
</dbReference>
<evidence type="ECO:0000256" key="3">
    <source>
        <dbReference type="ARBA" id="ARBA00011970"/>
    </source>
</evidence>
<dbReference type="Gene3D" id="3.40.50.11380">
    <property type="match status" value="1"/>
</dbReference>
<evidence type="ECO:0000313" key="12">
    <source>
        <dbReference type="Proteomes" id="UP000584642"/>
    </source>
</evidence>
<dbReference type="SMART" id="SM00028">
    <property type="entry name" value="TPR"/>
    <property type="match status" value="5"/>
</dbReference>
<feature type="repeat" description="TPR" evidence="8">
    <location>
        <begin position="103"/>
        <end position="136"/>
    </location>
</feature>
<organism evidence="11 12">
    <name type="scientific">Azospirillum oleiclasticum</name>
    <dbReference type="NCBI Taxonomy" id="2735135"/>
    <lineage>
        <taxon>Bacteria</taxon>
        <taxon>Pseudomonadati</taxon>
        <taxon>Pseudomonadota</taxon>
        <taxon>Alphaproteobacteria</taxon>
        <taxon>Rhodospirillales</taxon>
        <taxon>Azospirillaceae</taxon>
        <taxon>Azospirillum</taxon>
    </lineage>
</organism>
<dbReference type="Gene3D" id="3.40.50.2000">
    <property type="entry name" value="Glycogen Phosphorylase B"/>
    <property type="match status" value="1"/>
</dbReference>
<evidence type="ECO:0000256" key="8">
    <source>
        <dbReference type="PROSITE-ProRule" id="PRU00339"/>
    </source>
</evidence>
<dbReference type="InterPro" id="IPR019734">
    <property type="entry name" value="TPR_rpt"/>
</dbReference>
<evidence type="ECO:0000256" key="5">
    <source>
        <dbReference type="ARBA" id="ARBA00022679"/>
    </source>
</evidence>
<dbReference type="PROSITE" id="PS50005">
    <property type="entry name" value="TPR"/>
    <property type="match status" value="4"/>
</dbReference>
<comment type="caution">
    <text evidence="11">The sequence shown here is derived from an EMBL/GenBank/DDBJ whole genome shotgun (WGS) entry which is preliminary data.</text>
</comment>
<feature type="compositionally biased region" description="Basic residues" evidence="9">
    <location>
        <begin position="1"/>
        <end position="13"/>
    </location>
</feature>
<evidence type="ECO:0000256" key="2">
    <source>
        <dbReference type="ARBA" id="ARBA00005386"/>
    </source>
</evidence>
<evidence type="ECO:0000259" key="10">
    <source>
        <dbReference type="Pfam" id="PF13844"/>
    </source>
</evidence>
<keyword evidence="12" id="KW-1185">Reference proteome</keyword>
<dbReference type="InterPro" id="IPR011990">
    <property type="entry name" value="TPR-like_helical_dom_sf"/>
</dbReference>
<proteinExistence type="inferred from homology"/>
<dbReference type="SUPFAM" id="SSF48452">
    <property type="entry name" value="TPR-like"/>
    <property type="match status" value="1"/>
</dbReference>
<dbReference type="Gene3D" id="1.25.40.10">
    <property type="entry name" value="Tetratricopeptide repeat domain"/>
    <property type="match status" value="3"/>
</dbReference>
<protein>
    <recommendedName>
        <fullName evidence="3">protein O-GlcNAc transferase</fullName>
        <ecNumber evidence="3">2.4.1.255</ecNumber>
    </recommendedName>
</protein>
<dbReference type="EMBL" id="JABFDB010000049">
    <property type="protein sequence ID" value="NYZ24975.1"/>
    <property type="molecule type" value="Genomic_DNA"/>
</dbReference>
<accession>A0ABX2TKT1</accession>
<dbReference type="RefSeq" id="WP_180286749.1">
    <property type="nucleotide sequence ID" value="NZ_JABFDB010000049.1"/>
</dbReference>
<feature type="region of interest" description="Disordered" evidence="9">
    <location>
        <begin position="1"/>
        <end position="31"/>
    </location>
</feature>
<dbReference type="InterPro" id="IPR051939">
    <property type="entry name" value="Glycosyltr_41/O-GlcNAc_trsf"/>
</dbReference>
<dbReference type="Pfam" id="PF14559">
    <property type="entry name" value="TPR_19"/>
    <property type="match status" value="1"/>
</dbReference>
<name>A0ABX2TKT1_9PROT</name>
<dbReference type="InterPro" id="IPR029489">
    <property type="entry name" value="OGT/SEC/SPY_C"/>
</dbReference>
<evidence type="ECO:0000313" key="11">
    <source>
        <dbReference type="EMBL" id="NYZ24975.1"/>
    </source>
</evidence>
<feature type="domain" description="O-GlcNAc transferase C-terminal" evidence="10">
    <location>
        <begin position="461"/>
        <end position="637"/>
    </location>
</feature>
<comment type="similarity">
    <text evidence="2">Belongs to the glycosyltransferase 41 family. O-GlcNAc transferase subfamily.</text>
</comment>
<dbReference type="Pfam" id="PF13844">
    <property type="entry name" value="Glyco_transf_41"/>
    <property type="match status" value="2"/>
</dbReference>
<gene>
    <name evidence="11" type="ORF">HND93_35175</name>
</gene>
<feature type="repeat" description="TPR" evidence="8">
    <location>
        <begin position="137"/>
        <end position="170"/>
    </location>
</feature>
<dbReference type="Pfam" id="PF13414">
    <property type="entry name" value="TPR_11"/>
    <property type="match status" value="1"/>
</dbReference>
<keyword evidence="4" id="KW-0328">Glycosyltransferase</keyword>
<evidence type="ECO:0000256" key="6">
    <source>
        <dbReference type="ARBA" id="ARBA00022737"/>
    </source>
</evidence>
<dbReference type="EC" id="2.4.1.255" evidence="3"/>
<evidence type="ECO:0000256" key="7">
    <source>
        <dbReference type="ARBA" id="ARBA00022803"/>
    </source>
</evidence>
<reference evidence="11 12" key="1">
    <citation type="submission" date="2020-05" db="EMBL/GenBank/DDBJ databases">
        <title>Azospirillum oleiclasticum sp. nov, a nitrogen-fixing and heavy crude oil-emulsifying bacterium isolated from the crude oil of Yumen Oilfield.</title>
        <authorList>
            <person name="Wu D."/>
            <person name="Cai M."/>
            <person name="Zhang X."/>
        </authorList>
    </citation>
    <scope>NUCLEOTIDE SEQUENCE [LARGE SCALE GENOMIC DNA]</scope>
    <source>
        <strain evidence="11 12">ROY-1-1-2</strain>
    </source>
</reference>
<keyword evidence="5" id="KW-0808">Transferase</keyword>